<dbReference type="InterPro" id="IPR032914">
    <property type="entry name" value="Vam6/VPS39/TRAP1"/>
</dbReference>
<dbReference type="PANTHER" id="PTHR12894:SF27">
    <property type="entry name" value="TRANSFORMING GROWTH FACTOR-BETA RECEPTOR-ASSOCIATED PROTEIN 1"/>
    <property type="match status" value="1"/>
</dbReference>
<dbReference type="PROSITE" id="PS50219">
    <property type="entry name" value="CNH"/>
    <property type="match status" value="1"/>
</dbReference>
<evidence type="ECO:0000259" key="6">
    <source>
        <dbReference type="PROSITE" id="PS50219"/>
    </source>
</evidence>
<feature type="compositionally biased region" description="Polar residues" evidence="5">
    <location>
        <begin position="229"/>
        <end position="243"/>
    </location>
</feature>
<dbReference type="AlphaFoldDB" id="A0A8H3EJZ5"/>
<evidence type="ECO:0000256" key="3">
    <source>
        <dbReference type="ARBA" id="ARBA00022490"/>
    </source>
</evidence>
<evidence type="ECO:0000256" key="1">
    <source>
        <dbReference type="ARBA" id="ARBA00004496"/>
    </source>
</evidence>
<evidence type="ECO:0000256" key="2">
    <source>
        <dbReference type="ARBA" id="ARBA00022448"/>
    </source>
</evidence>
<dbReference type="PANTHER" id="PTHR12894">
    <property type="entry name" value="CNH DOMAIN CONTAINING"/>
    <property type="match status" value="1"/>
</dbReference>
<dbReference type="InterPro" id="IPR001180">
    <property type="entry name" value="CNH_dom"/>
</dbReference>
<dbReference type="EMBL" id="CAJPDQ010000003">
    <property type="protein sequence ID" value="CAF9906753.1"/>
    <property type="molecule type" value="Genomic_DNA"/>
</dbReference>
<evidence type="ECO:0000313" key="7">
    <source>
        <dbReference type="EMBL" id="CAF9906753.1"/>
    </source>
</evidence>
<feature type="domain" description="CNH" evidence="6">
    <location>
        <begin position="27"/>
        <end position="432"/>
    </location>
</feature>
<protein>
    <recommendedName>
        <fullName evidence="6">CNH domain-containing protein</fullName>
    </recommendedName>
</protein>
<evidence type="ECO:0000313" key="8">
    <source>
        <dbReference type="Proteomes" id="UP000664169"/>
    </source>
</evidence>
<dbReference type="OrthoDB" id="5325112at2759"/>
<dbReference type="GO" id="GO:0034058">
    <property type="term" value="P:endosomal vesicle fusion"/>
    <property type="evidence" value="ECO:0007669"/>
    <property type="project" value="TreeGrafter"/>
</dbReference>
<keyword evidence="2" id="KW-0813">Transport</keyword>
<dbReference type="GO" id="GO:0005737">
    <property type="term" value="C:cytoplasm"/>
    <property type="evidence" value="ECO:0007669"/>
    <property type="project" value="UniProtKB-SubCell"/>
</dbReference>
<evidence type="ECO:0000256" key="5">
    <source>
        <dbReference type="SAM" id="MobiDB-lite"/>
    </source>
</evidence>
<dbReference type="GO" id="GO:0016020">
    <property type="term" value="C:membrane"/>
    <property type="evidence" value="ECO:0007669"/>
    <property type="project" value="TreeGrafter"/>
</dbReference>
<comment type="subcellular location">
    <subcellularLocation>
        <location evidence="1">Cytoplasm</location>
    </subcellularLocation>
</comment>
<keyword evidence="3" id="KW-0963">Cytoplasm</keyword>
<proteinExistence type="predicted"/>
<feature type="compositionally biased region" description="Polar residues" evidence="5">
    <location>
        <begin position="251"/>
        <end position="280"/>
    </location>
</feature>
<keyword evidence="4" id="KW-0653">Protein transport</keyword>
<evidence type="ECO:0000256" key="4">
    <source>
        <dbReference type="ARBA" id="ARBA00022927"/>
    </source>
</evidence>
<feature type="compositionally biased region" description="Low complexity" evidence="5">
    <location>
        <begin position="301"/>
        <end position="325"/>
    </location>
</feature>
<name>A0A8H3EJZ5_9LECA</name>
<reference evidence="7" key="1">
    <citation type="submission" date="2021-03" db="EMBL/GenBank/DDBJ databases">
        <authorList>
            <person name="Tagirdzhanova G."/>
        </authorList>
    </citation>
    <scope>NUCLEOTIDE SEQUENCE</scope>
</reference>
<dbReference type="Proteomes" id="UP000664169">
    <property type="component" value="Unassembled WGS sequence"/>
</dbReference>
<accession>A0A8H3EJZ5</accession>
<gene>
    <name evidence="7" type="ORF">GOMPHAMPRED_004910</name>
</gene>
<sequence length="1137" mass="125858">MTDATGPYLLKPLIDDLPLSPQSAGDRVAITCVEFYDGNLYIGTSAGEVLHYVSLPSDPATAVQDDTFILASRTQPTDTVSQSVFKGVQQLLILPKSKKACILCNGALTFHTLPELSPAPDTKTLSNVLWIGGADLDSEDDRYNGEAVDFILMSLRAKVWLLRIGDKVASSKSLDYPGCLIGARRGRYACMADSRSYALVDLENSQKIPLFPISSLDDTAISFEDRQIQAPTSQQQRASNVASSPGKPSHSRNTSLNAFMNNLGRSTDQHRPSTSRSSFETPELRSGAVSPARLSSYLGTPTKTPLSSNKSSSSPPPRSNISPERSGIKQTGHQGHLQPQIVSPLSTEFLLLTGTVSSDPGVGMFVNLDGDVVRGTIEFSSFPFQIVVDTGGSSTSGSQDISMENEGGYLFAAMERPHPDGGQIGFEIHKWDDQATAKSWLGMITSNQEASSLPTFGVASVHTTAKFHFHEIGDALKSVRLDTDGNTIPRPNVSGQDEDSQELEFTERLGRAQTRLLVWCDNKIFWATRNPVLLQLNTIVDGILQASETSQLDQKRLIEVIKSISRQEAHSETEFLSLEFIRQKISIILFADLAINTYDVEPQLNEHLLLEAGTDPRVILSMVPFLRKDISKGPSGILVHAGLVSLMKQRYANTNVSLEADPVLARPEDFDTLGLVKRYLTAWRQKKGFGSIADETNVFASVDAALIHVLLYQDQQTSFNPGRSPALGSELYLIIDNPLDCFDRAVQLLEEYRRLYALSRLYQSRRMSRKVLETWRRMLDGEPDEGGGFNDGENEVRRYLVNRSDKALVMEYGSWLARRNPQLGVQVFTDNAVKVRLPPVQVEELLRKEAPDAVKVYLEHLVFGKKLVQHADKLISYYLDNVLTVLAASNGASTLLANSYQTYRALSAPKPTYRQFITDNAIAESWWQDRLRLLELLGGSYGTGFSYNVPRVLKRIQPFEEALVPESIILEGRQGQHLQALRLLIHGLGDYHTAILYCQLGGSSIFHPAERPGAGQELSIPDQAEQTVLFQHLFTEFLAIVSEEDRTERTSELLNRFGEYFDLMDIVERVPAAWSVEHIMPFLTSGIRNLTSERNESLIVRALSGVENLKISQSFAEKIEKMGAHVIPATDTPASMS</sequence>
<keyword evidence="8" id="KW-1185">Reference proteome</keyword>
<dbReference type="GO" id="GO:0006914">
    <property type="term" value="P:autophagy"/>
    <property type="evidence" value="ECO:0007669"/>
    <property type="project" value="TreeGrafter"/>
</dbReference>
<organism evidence="7 8">
    <name type="scientific">Gomphillus americanus</name>
    <dbReference type="NCBI Taxonomy" id="1940652"/>
    <lineage>
        <taxon>Eukaryota</taxon>
        <taxon>Fungi</taxon>
        <taxon>Dikarya</taxon>
        <taxon>Ascomycota</taxon>
        <taxon>Pezizomycotina</taxon>
        <taxon>Lecanoromycetes</taxon>
        <taxon>OSLEUM clade</taxon>
        <taxon>Ostropomycetidae</taxon>
        <taxon>Ostropales</taxon>
        <taxon>Graphidaceae</taxon>
        <taxon>Gomphilloideae</taxon>
        <taxon>Gomphillus</taxon>
    </lineage>
</organism>
<comment type="caution">
    <text evidence="7">The sequence shown here is derived from an EMBL/GenBank/DDBJ whole genome shotgun (WGS) entry which is preliminary data.</text>
</comment>
<feature type="region of interest" description="Disordered" evidence="5">
    <location>
        <begin position="229"/>
        <end position="337"/>
    </location>
</feature>
<dbReference type="GO" id="GO:0015031">
    <property type="term" value="P:protein transport"/>
    <property type="evidence" value="ECO:0007669"/>
    <property type="project" value="UniProtKB-KW"/>
</dbReference>